<evidence type="ECO:0000313" key="3">
    <source>
        <dbReference type="Proteomes" id="UP000278437"/>
    </source>
</evidence>
<protein>
    <submittedName>
        <fullName evidence="2">ATP-dependent protease La (LON) domain protein</fullName>
    </submittedName>
</protein>
<keyword evidence="2" id="KW-0378">Hydrolase</keyword>
<dbReference type="GO" id="GO:0006508">
    <property type="term" value="P:proteolysis"/>
    <property type="evidence" value="ECO:0007669"/>
    <property type="project" value="UniProtKB-KW"/>
</dbReference>
<evidence type="ECO:0000313" key="2">
    <source>
        <dbReference type="EMBL" id="AZQ12129.1"/>
    </source>
</evidence>
<feature type="domain" description="Lon N-terminal" evidence="1">
    <location>
        <begin position="8"/>
        <end position="187"/>
    </location>
</feature>
<dbReference type="Gene3D" id="2.30.130.40">
    <property type="entry name" value="LON domain-like"/>
    <property type="match status" value="1"/>
</dbReference>
<dbReference type="Gene3D" id="1.10.4060.10">
    <property type="entry name" value="BPP1347 like domain"/>
    <property type="match status" value="1"/>
</dbReference>
<accession>A0ABM7DR07</accession>
<evidence type="ECO:0000259" key="1">
    <source>
        <dbReference type="Pfam" id="PF02190"/>
    </source>
</evidence>
<organism evidence="2 3">
    <name type="scientific">Shewanella khirikhana</name>
    <dbReference type="NCBI Taxonomy" id="1965282"/>
    <lineage>
        <taxon>Bacteria</taxon>
        <taxon>Pseudomonadati</taxon>
        <taxon>Pseudomonadota</taxon>
        <taxon>Gammaproteobacteria</taxon>
        <taxon>Alteromonadales</taxon>
        <taxon>Shewanellaceae</taxon>
        <taxon>Shewanella</taxon>
    </lineage>
</organism>
<dbReference type="InterPro" id="IPR003111">
    <property type="entry name" value="Lon_prtase_N"/>
</dbReference>
<name>A0ABM7DR07_9GAMM</name>
<keyword evidence="3" id="KW-1185">Reference proteome</keyword>
<reference evidence="3" key="1">
    <citation type="submission" date="2017-03" db="EMBL/GenBank/DDBJ databases">
        <title>Full genome sequence of a non-lethal Shewanella isolate that potentiates virulence of Vibio parahaemolyticus causing acute hepatopancreatic necrosis disease (AHPND) in shrimp.</title>
        <authorList>
            <person name="Prachumwat A."/>
            <person name="Sritunyalucksana K."/>
        </authorList>
    </citation>
    <scope>NUCLEOTIDE SEQUENCE [LARGE SCALE GENOMIC DNA]</scope>
    <source>
        <strain evidence="3">TH2012</strain>
    </source>
</reference>
<dbReference type="Pfam" id="PF02190">
    <property type="entry name" value="LON_substr_bdg"/>
    <property type="match status" value="1"/>
</dbReference>
<dbReference type="InterPro" id="IPR015947">
    <property type="entry name" value="PUA-like_sf"/>
</dbReference>
<keyword evidence="2" id="KW-0645">Protease</keyword>
<sequence length="191" mass="22153">MQSQEMALLIHDALLLPDGRLELRIVEPRYLRMVAEVYKGYYPLAFAMHKANGHPPCYPEATQCEIIDFNQLEDDSLSIIVEGRQRIEILSAHQEKDLLWKVQGRPCHNWEKEPIDGEFEIISAALEQFYQVNPDLFGLYSDVHLEDAAWVSQRWLEVLPMYSQDKFKLANQPDCHKAMDFVLKLIKSHAG</sequence>
<dbReference type="EMBL" id="CP020373">
    <property type="protein sequence ID" value="AZQ12129.1"/>
    <property type="molecule type" value="Genomic_DNA"/>
</dbReference>
<dbReference type="SUPFAM" id="SSF88697">
    <property type="entry name" value="PUA domain-like"/>
    <property type="match status" value="1"/>
</dbReference>
<dbReference type="GO" id="GO:0008233">
    <property type="term" value="F:peptidase activity"/>
    <property type="evidence" value="ECO:0007669"/>
    <property type="project" value="UniProtKB-KW"/>
</dbReference>
<dbReference type="RefSeq" id="WP_126168325.1">
    <property type="nucleotide sequence ID" value="NZ_CP020373.1"/>
</dbReference>
<proteinExistence type="predicted"/>
<gene>
    <name evidence="2" type="ORF">STH12_03065</name>
</gene>
<dbReference type="InterPro" id="IPR046336">
    <property type="entry name" value="Lon_prtase_N_sf"/>
</dbReference>
<dbReference type="Proteomes" id="UP000278437">
    <property type="component" value="Chromosome"/>
</dbReference>